<reference evidence="3" key="1">
    <citation type="submission" date="2018-07" db="EMBL/GenBank/DDBJ databases">
        <title>Giant CbK-like Caulobacter bacteriophages have genetically divergent genomes.</title>
        <authorList>
            <person name="Wilson K.M."/>
            <person name="Ely B."/>
        </authorList>
    </citation>
    <scope>NUCLEOTIDE SEQUENCE [LARGE SCALE GENOMIC DNA]</scope>
</reference>
<keyword evidence="3" id="KW-1185">Reference proteome</keyword>
<evidence type="ECO:0000313" key="2">
    <source>
        <dbReference type="EMBL" id="AXQ68629.1"/>
    </source>
</evidence>
<evidence type="ECO:0000313" key="3">
    <source>
        <dbReference type="Proteomes" id="UP000259026"/>
    </source>
</evidence>
<sequence length="165" mass="16927">MSESVIIYGPKGPERHTPANARDLVYTGLYSWAEFFKTTPTAIAPFARLDVPSGSLSQDVLDKAIVKEEGGASGAASSAAAALAAQQAQMQAALIQQQALAQAAAQAQAAAAAAPAVEIPDFSQPVAVDASDLDDEGEADAEEVVGDEPIATPTPRGRGRPRKNA</sequence>
<protein>
    <submittedName>
        <fullName evidence="2">Uncharacterized protein</fullName>
    </submittedName>
</protein>
<gene>
    <name evidence="2" type="ORF">CcrPW_gp090</name>
</gene>
<proteinExistence type="predicted"/>
<accession>A0A385ED49</accession>
<organism evidence="2 3">
    <name type="scientific">Caulobacter phage CcrPW</name>
    <dbReference type="NCBI Taxonomy" id="2283271"/>
    <lineage>
        <taxon>Viruses</taxon>
        <taxon>Duplodnaviria</taxon>
        <taxon>Heunggongvirae</taxon>
        <taxon>Uroviricota</taxon>
        <taxon>Caudoviricetes</taxon>
        <taxon>Jeanschmidtviridae</taxon>
        <taxon>Colossusvirus</taxon>
        <taxon>Colossusvirus PW</taxon>
    </lineage>
</organism>
<reference evidence="2 3" key="2">
    <citation type="submission" date="2018-09" db="EMBL/GenBank/DDBJ databases">
        <title>Giant CbK-like Caulobacter bacteriophages have genetically divergent genomes.</title>
        <authorList>
            <person name="Wilson K."/>
            <person name="Ely B."/>
        </authorList>
    </citation>
    <scope>NUCLEOTIDE SEQUENCE [LARGE SCALE GENOMIC DNA]</scope>
</reference>
<dbReference type="Proteomes" id="UP000259026">
    <property type="component" value="Segment"/>
</dbReference>
<evidence type="ECO:0000256" key="1">
    <source>
        <dbReference type="SAM" id="MobiDB-lite"/>
    </source>
</evidence>
<name>A0A385ED49_9CAUD</name>
<feature type="region of interest" description="Disordered" evidence="1">
    <location>
        <begin position="125"/>
        <end position="165"/>
    </location>
</feature>
<feature type="compositionally biased region" description="Acidic residues" evidence="1">
    <location>
        <begin position="131"/>
        <end position="146"/>
    </location>
</feature>
<dbReference type="EMBL" id="MH588545">
    <property type="protein sequence ID" value="AXQ68629.1"/>
    <property type="molecule type" value="Genomic_DNA"/>
</dbReference>